<dbReference type="SUPFAM" id="SSF51905">
    <property type="entry name" value="FAD/NAD(P)-binding domain"/>
    <property type="match status" value="2"/>
</dbReference>
<reference evidence="7" key="1">
    <citation type="submission" date="2024-03" db="EMBL/GenBank/DDBJ databases">
        <authorList>
            <consortium name="ELIXIR-Norway"/>
            <consortium name="Elixir Norway"/>
        </authorList>
    </citation>
    <scope>NUCLEOTIDE SEQUENCE</scope>
</reference>
<keyword evidence="8" id="KW-1185">Reference proteome</keyword>
<keyword evidence="2 6" id="KW-0285">Flavoprotein</keyword>
<protein>
    <recommendedName>
        <fullName evidence="6">Flavin-containing monooxygenase</fullName>
        <ecNumber evidence="6">1.-.-.-</ecNumber>
    </recommendedName>
</protein>
<evidence type="ECO:0000313" key="8">
    <source>
        <dbReference type="Proteomes" id="UP001497522"/>
    </source>
</evidence>
<keyword evidence="5 6" id="KW-0560">Oxidoreductase</keyword>
<gene>
    <name evidence="7" type="ORF">CSSPJE1EN2_LOCUS17738</name>
</gene>
<dbReference type="EC" id="1.-.-.-" evidence="6"/>
<dbReference type="InterPro" id="IPR020946">
    <property type="entry name" value="Flavin_mOase-like"/>
</dbReference>
<keyword evidence="6" id="KW-0503">Monooxygenase</keyword>
<evidence type="ECO:0000256" key="4">
    <source>
        <dbReference type="ARBA" id="ARBA00022857"/>
    </source>
</evidence>
<dbReference type="InterPro" id="IPR036188">
    <property type="entry name" value="FAD/NAD-bd_sf"/>
</dbReference>
<keyword evidence="3 6" id="KW-0274">FAD</keyword>
<sequence>MATLSAKCMSKFHFNLLPCMWVGQTRSSLGYCLGEARIMVTKKMASELVDEIQRKVKCNSSCTLEENQMGNCGADDRVAAAAAAAAAGDGNDDDDGVYKRCCKVGVIGAGAGGLVTARELIREGHSVVVFEKSMTVGGVWVYEPEVDSELLGVKSDRKRVHSSMYASLRTNLPRELMSYVDYPFLPRNGRRRDGRRYPGHQEVAFYLQDFAQECELLDFIRFGVSVEHVELEMDRPDGEISWKVTTRRRVVDGFEEVVEEEVFDAVVVCSGHFSEPRIADIPGIDTWPGKEMHSHNYRDPQSFTDKSVVVIGTGASSDDISRELAEVAKEVHVSGRNWKSSVEFAKPVGRHQNIWLHSMVKCAHEDGTVEFEEGSSTVADVILHCTGYYYYYPFLDTKGLVTADNKVGPLYEHVFPPTLAPSLSFVGLPQKVIPFPLSQLQARWIAKVLSGKVQLPSQSEMMKSVQAFYAQFEASGGSMHHLHYLQGDSQFQYDDWLADQTGSQHLETWRLKMYAIAGQNRSDNPETYRDIWPDNDLCEEALSSLRKLDTNR</sequence>
<dbReference type="PRINTS" id="PR00370">
    <property type="entry name" value="FMOXYGENASE"/>
</dbReference>
<organism evidence="7 8">
    <name type="scientific">Sphagnum jensenii</name>
    <dbReference type="NCBI Taxonomy" id="128206"/>
    <lineage>
        <taxon>Eukaryota</taxon>
        <taxon>Viridiplantae</taxon>
        <taxon>Streptophyta</taxon>
        <taxon>Embryophyta</taxon>
        <taxon>Bryophyta</taxon>
        <taxon>Sphagnophytina</taxon>
        <taxon>Sphagnopsida</taxon>
        <taxon>Sphagnales</taxon>
        <taxon>Sphagnaceae</taxon>
        <taxon>Sphagnum</taxon>
    </lineage>
</organism>
<evidence type="ECO:0000256" key="2">
    <source>
        <dbReference type="ARBA" id="ARBA00022630"/>
    </source>
</evidence>
<dbReference type="PANTHER" id="PTHR23023">
    <property type="entry name" value="DIMETHYLANILINE MONOOXYGENASE"/>
    <property type="match status" value="1"/>
</dbReference>
<comment type="similarity">
    <text evidence="1 6">Belongs to the FMO family.</text>
</comment>
<comment type="cofactor">
    <cofactor evidence="6">
        <name>FAD</name>
        <dbReference type="ChEBI" id="CHEBI:57692"/>
    </cofactor>
</comment>
<evidence type="ECO:0000256" key="3">
    <source>
        <dbReference type="ARBA" id="ARBA00022827"/>
    </source>
</evidence>
<dbReference type="Gene3D" id="3.50.50.60">
    <property type="entry name" value="FAD/NAD(P)-binding domain"/>
    <property type="match status" value="2"/>
</dbReference>
<keyword evidence="4" id="KW-0521">NADP</keyword>
<evidence type="ECO:0000256" key="6">
    <source>
        <dbReference type="RuleBase" id="RU361177"/>
    </source>
</evidence>
<dbReference type="Pfam" id="PF00743">
    <property type="entry name" value="FMO-like"/>
    <property type="match status" value="2"/>
</dbReference>
<evidence type="ECO:0000256" key="1">
    <source>
        <dbReference type="ARBA" id="ARBA00009183"/>
    </source>
</evidence>
<accession>A0ABP1BIS2</accession>
<proteinExistence type="inferred from homology"/>
<dbReference type="InterPro" id="IPR050346">
    <property type="entry name" value="FMO-like"/>
</dbReference>
<evidence type="ECO:0000256" key="5">
    <source>
        <dbReference type="ARBA" id="ARBA00023002"/>
    </source>
</evidence>
<dbReference type="EMBL" id="OZ023705">
    <property type="protein sequence ID" value="CAK9875489.1"/>
    <property type="molecule type" value="Genomic_DNA"/>
</dbReference>
<dbReference type="Proteomes" id="UP001497522">
    <property type="component" value="Chromosome 4"/>
</dbReference>
<evidence type="ECO:0000313" key="7">
    <source>
        <dbReference type="EMBL" id="CAK9875489.1"/>
    </source>
</evidence>
<dbReference type="InterPro" id="IPR000960">
    <property type="entry name" value="Flavin_mOase"/>
</dbReference>
<name>A0ABP1BIS2_9BRYO</name>